<dbReference type="Gene3D" id="3.40.50.10320">
    <property type="entry name" value="LmbE-like"/>
    <property type="match status" value="1"/>
</dbReference>
<evidence type="ECO:0000256" key="5">
    <source>
        <dbReference type="SAM" id="Phobius"/>
    </source>
</evidence>
<proteinExistence type="predicted"/>
<dbReference type="EC" id="3.5.1.103" evidence="4"/>
<dbReference type="InterPro" id="IPR003737">
    <property type="entry name" value="GlcNAc_PI_deacetylase-related"/>
</dbReference>
<dbReference type="NCBIfam" id="TIGR03445">
    <property type="entry name" value="mycothiol_MshB"/>
    <property type="match status" value="1"/>
</dbReference>
<dbReference type="InterPro" id="IPR017810">
    <property type="entry name" value="Mycothiol_biosynthesis_MshB"/>
</dbReference>
<keyword evidence="2" id="KW-0378">Hydrolase</keyword>
<feature type="transmembrane region" description="Helical" evidence="5">
    <location>
        <begin position="337"/>
        <end position="356"/>
    </location>
</feature>
<dbReference type="Pfam" id="PF02585">
    <property type="entry name" value="PIG-L"/>
    <property type="match status" value="1"/>
</dbReference>
<name>A0A7Z0D398_9MICO</name>
<gene>
    <name evidence="6" type="ORF">BJY26_002375</name>
</gene>
<keyword evidence="1" id="KW-0479">Metal-binding</keyword>
<dbReference type="Proteomes" id="UP000539111">
    <property type="component" value="Unassembled WGS sequence"/>
</dbReference>
<dbReference type="InterPro" id="IPR024078">
    <property type="entry name" value="LmbE-like_dom_sf"/>
</dbReference>
<protein>
    <recommendedName>
        <fullName evidence="4">N-acetyl-1-D-myo-inositol-2-amino-2-deoxy-alpha-D-glucopyranoside deacetylase</fullName>
        <ecNumber evidence="4">3.5.1.103</ecNumber>
    </recommendedName>
</protein>
<dbReference type="SUPFAM" id="SSF102588">
    <property type="entry name" value="LmbE-like"/>
    <property type="match status" value="1"/>
</dbReference>
<sequence>MTAVPRLLFVHAHPDDETITCGGTMARYAATGAHVTVVTCTRGELGEVIPKDLAHLEAAQTEADRTASGRNGDELAAHREGELAEAMQALRVVDHRFLGDVPAGGDLPPRRFRDSGMVWGPDGHAAAPPDMNAGALCRASVDEAAAYLVRIVLDLRPDVVITYNKDGGYGHPDHVRTHDLTFAALARCADAGWQPAKVYEIEMPETELRRSFDPGQPGFAETGFDPVRAIPIVPTPDADVTTAIDISPYFGAKLSGLHKHATQVQVSGEFMALSNHVGQRVLPTEYYRRVRPEGRLEGLETDLLAGVEEMTDAEPVPGNEPEIVPMVRGAGGRSRMVAGYLFAVIVGILVALLGTVDHQISLMVGSQMIAVGLIMGLVAVALVEMCLGLWSRRIGPVVTVGVLCFLAATIFGQQGPGGAVLIPGNMRGVAWTIAPVIITFIMVFVIAKLVPARGPRGRTGQDRTEQL</sequence>
<feature type="transmembrane region" description="Helical" evidence="5">
    <location>
        <begin position="397"/>
        <end position="416"/>
    </location>
</feature>
<evidence type="ECO:0000256" key="4">
    <source>
        <dbReference type="NCBIfam" id="TIGR03445"/>
    </source>
</evidence>
<feature type="transmembrane region" description="Helical" evidence="5">
    <location>
        <begin position="368"/>
        <end position="390"/>
    </location>
</feature>
<keyword evidence="5" id="KW-0812">Transmembrane</keyword>
<dbReference type="GO" id="GO:0046872">
    <property type="term" value="F:metal ion binding"/>
    <property type="evidence" value="ECO:0007669"/>
    <property type="project" value="UniProtKB-KW"/>
</dbReference>
<dbReference type="PANTHER" id="PTHR12993">
    <property type="entry name" value="N-ACETYLGLUCOSAMINYL-PHOSPHATIDYLINOSITOL DE-N-ACETYLASE-RELATED"/>
    <property type="match status" value="1"/>
</dbReference>
<feature type="transmembrane region" description="Helical" evidence="5">
    <location>
        <begin position="428"/>
        <end position="450"/>
    </location>
</feature>
<dbReference type="AlphaFoldDB" id="A0A7Z0D398"/>
<dbReference type="EMBL" id="JACBZP010000001">
    <property type="protein sequence ID" value="NYI68069.1"/>
    <property type="molecule type" value="Genomic_DNA"/>
</dbReference>
<comment type="caution">
    <text evidence="6">The sequence shown here is derived from an EMBL/GenBank/DDBJ whole genome shotgun (WGS) entry which is preliminary data.</text>
</comment>
<evidence type="ECO:0000256" key="1">
    <source>
        <dbReference type="ARBA" id="ARBA00022723"/>
    </source>
</evidence>
<keyword evidence="5" id="KW-1133">Transmembrane helix</keyword>
<dbReference type="PANTHER" id="PTHR12993:SF26">
    <property type="entry name" value="1D-MYO-INOSITOL 2-ACETAMIDO-2-DEOXY-ALPHA-D-GLUCOPYRANOSIDE DEACETYLASE"/>
    <property type="match status" value="1"/>
</dbReference>
<organism evidence="6 7">
    <name type="scientific">Spelaeicoccus albus</name>
    <dbReference type="NCBI Taxonomy" id="1280376"/>
    <lineage>
        <taxon>Bacteria</taxon>
        <taxon>Bacillati</taxon>
        <taxon>Actinomycetota</taxon>
        <taxon>Actinomycetes</taxon>
        <taxon>Micrococcales</taxon>
        <taxon>Brevibacteriaceae</taxon>
        <taxon>Spelaeicoccus</taxon>
    </lineage>
</organism>
<keyword evidence="5" id="KW-0472">Membrane</keyword>
<keyword evidence="7" id="KW-1185">Reference proteome</keyword>
<evidence type="ECO:0000313" key="6">
    <source>
        <dbReference type="EMBL" id="NYI68069.1"/>
    </source>
</evidence>
<accession>A0A7Z0D398</accession>
<evidence type="ECO:0000313" key="7">
    <source>
        <dbReference type="Proteomes" id="UP000539111"/>
    </source>
</evidence>
<keyword evidence="3" id="KW-0862">Zinc</keyword>
<reference evidence="6 7" key="1">
    <citation type="submission" date="2020-07" db="EMBL/GenBank/DDBJ databases">
        <title>Sequencing the genomes of 1000 actinobacteria strains.</title>
        <authorList>
            <person name="Klenk H.-P."/>
        </authorList>
    </citation>
    <scope>NUCLEOTIDE SEQUENCE [LARGE SCALE GENOMIC DNA]</scope>
    <source>
        <strain evidence="6 7">DSM 26341</strain>
    </source>
</reference>
<evidence type="ECO:0000256" key="2">
    <source>
        <dbReference type="ARBA" id="ARBA00022801"/>
    </source>
</evidence>
<dbReference type="RefSeq" id="WP_179428461.1">
    <property type="nucleotide sequence ID" value="NZ_JACBZP010000001.1"/>
</dbReference>
<evidence type="ECO:0000256" key="3">
    <source>
        <dbReference type="ARBA" id="ARBA00022833"/>
    </source>
</evidence>
<dbReference type="GO" id="GO:0010125">
    <property type="term" value="P:mycothiol biosynthetic process"/>
    <property type="evidence" value="ECO:0007669"/>
    <property type="project" value="UniProtKB-UniRule"/>
</dbReference>
<dbReference type="GO" id="GO:0035595">
    <property type="term" value="F:N-acetylglucosaminylinositol deacetylase activity"/>
    <property type="evidence" value="ECO:0007669"/>
    <property type="project" value="UniProtKB-EC"/>
</dbReference>